<organism evidence="1 2">
    <name type="scientific">Candidatus Nanosyncoccus alces</name>
    <dbReference type="NCBI Taxonomy" id="2171997"/>
    <lineage>
        <taxon>Bacteria</taxon>
        <taxon>Candidatus Saccharimonadota</taxon>
        <taxon>Candidatus Nanosyncoccalia</taxon>
        <taxon>Candidatus Nanosyncoccales</taxon>
        <taxon>Candidatus Nanosyncoccaceae</taxon>
        <taxon>Candidatus Nanosyncoccus</taxon>
    </lineage>
</organism>
<reference evidence="1 2" key="2">
    <citation type="journal article" date="2020" name="Cell Rep.">
        <title>Acquisition and Adaptation of Ultra-small Parasitic Reduced Genome Bacteria to Mammalian Hosts.</title>
        <authorList>
            <person name="McLean J.S."/>
            <person name="Bor B."/>
            <person name="Kerns K.A."/>
            <person name="Liu Q."/>
            <person name="To T.T."/>
            <person name="Solden L."/>
            <person name="Hendrickson E.L."/>
            <person name="Wrighton K."/>
            <person name="Shi W."/>
            <person name="He X."/>
        </authorList>
    </citation>
    <scope>NUCLEOTIDE SEQUENCE [LARGE SCALE GENOMIC DNA]</scope>
    <source>
        <strain evidence="1 2">TM7_G3_2_Rum_HOT_351B</strain>
    </source>
</reference>
<gene>
    <name evidence="1" type="ORF">G3RUM_00577</name>
</gene>
<comment type="caution">
    <text evidence="1">The sequence shown here is derived from an EMBL/GenBank/DDBJ whole genome shotgun (WGS) entry which is preliminary data.</text>
</comment>
<protein>
    <submittedName>
        <fullName evidence="1">Uncharacterized protein</fullName>
    </submittedName>
</protein>
<dbReference type="Proteomes" id="UP001191019">
    <property type="component" value="Unassembled WGS sequence"/>
</dbReference>
<evidence type="ECO:0000313" key="2">
    <source>
        <dbReference type="Proteomes" id="UP001191019"/>
    </source>
</evidence>
<accession>A0ABY0FML7</accession>
<name>A0ABY0FML7_9BACT</name>
<reference evidence="1 2" key="1">
    <citation type="journal article" date="2018" name="bioRxiv">
        <title>Evidence of independent acquisition and adaption of ultra-small bacteria to human hosts across the highly diverse yet reduced genomes of the phylum Saccharibacteria.</title>
        <authorList>
            <person name="McLean J.S."/>
            <person name="Bor B."/>
            <person name="To T.T."/>
            <person name="Liu Q."/>
            <person name="Kearns K.A."/>
            <person name="Solden L.M."/>
            <person name="Wrighton K.C."/>
            <person name="He X."/>
            <person name="Shi W."/>
        </authorList>
    </citation>
    <scope>NUCLEOTIDE SEQUENCE [LARGE SCALE GENOMIC DNA]</scope>
    <source>
        <strain evidence="1 2">TM7_G3_2_Rum_HOT_351B</strain>
    </source>
</reference>
<sequence length="67" mass="8009">MRMPKSITTMKYLGTDGEYHFEIVDDLQFPNLEDRMNYLARLERRLWADGEIVEHLWTRTSSSCEVI</sequence>
<evidence type="ECO:0000313" key="1">
    <source>
        <dbReference type="EMBL" id="RYC74423.1"/>
    </source>
</evidence>
<proteinExistence type="predicted"/>
<dbReference type="EMBL" id="PRLM01000006">
    <property type="protein sequence ID" value="RYC74423.1"/>
    <property type="molecule type" value="Genomic_DNA"/>
</dbReference>
<keyword evidence="2" id="KW-1185">Reference proteome</keyword>